<dbReference type="SUPFAM" id="SSF48452">
    <property type="entry name" value="TPR-like"/>
    <property type="match status" value="1"/>
</dbReference>
<dbReference type="InterPro" id="IPR033985">
    <property type="entry name" value="SusD-like_N"/>
</dbReference>
<sequence>MKKYTNFKNLKGLFSLVVASMVLALGFQSCVPLEENPGEVQLAPGAYTDISELRLGVTGIYASLRNASQWSTFYVNGWSGDDITTHKASNKADFREADQRAITNENSRYQDNWRNIYGMIFNANTVLKNIGDTQFVGEEAEQNRLLGEIYFLRGAMFFHLAREHGRIAIPTTPDIDFEIGLGSQEEVYAQIESDFLQAANLLPDIYPGLANGGAPRPNSGSAKSMLARLYMDWAGFPLRDTSKYALAASTAQDVINNAAAHGFQLDENPGDMWSMAGRYTNESVWTIVYCVSCGTRNGKFARLGWPSDKQGWGETFAEIRYFEDFPEGARKNATYRMDADWVNFSDQVTPVFRKIVGPATEDDYALGRHFSDRSDYYMRYAEVLLIYAEASARAGSANAASWEALNKVRRRAAGLDYNASYASAVPQRVRNVDDTAWEDHPTLTYQDVTSGNLADLTVTERKWELAGEWIRWNDLVRLELVADAFANRDPQVTPDVVNGGIISVQNDVIGSTGTDNYFAPIPIREVELLPGLGN</sequence>
<dbReference type="GO" id="GO:0009279">
    <property type="term" value="C:cell outer membrane"/>
    <property type="evidence" value="ECO:0007669"/>
    <property type="project" value="UniProtKB-SubCell"/>
</dbReference>
<evidence type="ECO:0000259" key="8">
    <source>
        <dbReference type="Pfam" id="PF14322"/>
    </source>
</evidence>
<feature type="chain" id="PRO_5023143706" evidence="6">
    <location>
        <begin position="25"/>
        <end position="534"/>
    </location>
</feature>
<dbReference type="RefSeq" id="WP_147768367.1">
    <property type="nucleotide sequence ID" value="NZ_VRKQ01000010.1"/>
</dbReference>
<evidence type="ECO:0000313" key="9">
    <source>
        <dbReference type="EMBL" id="TXG37135.1"/>
    </source>
</evidence>
<evidence type="ECO:0000313" key="10">
    <source>
        <dbReference type="Proteomes" id="UP000321080"/>
    </source>
</evidence>
<dbReference type="Pfam" id="PF07980">
    <property type="entry name" value="SusD_RagB"/>
    <property type="match status" value="1"/>
</dbReference>
<dbReference type="InterPro" id="IPR011990">
    <property type="entry name" value="TPR-like_helical_dom_sf"/>
</dbReference>
<accession>A0A5C7GJ08</accession>
<gene>
    <name evidence="9" type="ORF">FUA22_11255</name>
</gene>
<dbReference type="OrthoDB" id="5694214at2"/>
<proteinExistence type="inferred from homology"/>
<dbReference type="InterPro" id="IPR012944">
    <property type="entry name" value="SusD_RagB_dom"/>
</dbReference>
<feature type="domain" description="SusD-like N-terminal" evidence="8">
    <location>
        <begin position="67"/>
        <end position="231"/>
    </location>
</feature>
<comment type="subcellular location">
    <subcellularLocation>
        <location evidence="1">Cell outer membrane</location>
    </subcellularLocation>
</comment>
<name>A0A5C7GJ08_9FLAO</name>
<evidence type="ECO:0000256" key="4">
    <source>
        <dbReference type="ARBA" id="ARBA00023136"/>
    </source>
</evidence>
<protein>
    <submittedName>
        <fullName evidence="9">RagB/SusD family nutrient uptake outer membrane protein</fullName>
    </submittedName>
</protein>
<dbReference type="Gene3D" id="1.25.40.390">
    <property type="match status" value="1"/>
</dbReference>
<evidence type="ECO:0000256" key="1">
    <source>
        <dbReference type="ARBA" id="ARBA00004442"/>
    </source>
</evidence>
<evidence type="ECO:0000256" key="2">
    <source>
        <dbReference type="ARBA" id="ARBA00006275"/>
    </source>
</evidence>
<dbReference type="PROSITE" id="PS51257">
    <property type="entry name" value="PROKAR_LIPOPROTEIN"/>
    <property type="match status" value="1"/>
</dbReference>
<feature type="domain" description="RagB/SusD" evidence="7">
    <location>
        <begin position="372"/>
        <end position="532"/>
    </location>
</feature>
<keyword evidence="10" id="KW-1185">Reference proteome</keyword>
<organism evidence="9 10">
    <name type="scientific">Seonamhaeicola maritimus</name>
    <dbReference type="NCBI Taxonomy" id="2591822"/>
    <lineage>
        <taxon>Bacteria</taxon>
        <taxon>Pseudomonadati</taxon>
        <taxon>Bacteroidota</taxon>
        <taxon>Flavobacteriia</taxon>
        <taxon>Flavobacteriales</taxon>
        <taxon>Flavobacteriaceae</taxon>
    </lineage>
</organism>
<keyword evidence="3 6" id="KW-0732">Signal</keyword>
<evidence type="ECO:0000256" key="6">
    <source>
        <dbReference type="SAM" id="SignalP"/>
    </source>
</evidence>
<dbReference type="Pfam" id="PF14322">
    <property type="entry name" value="SusD-like_3"/>
    <property type="match status" value="1"/>
</dbReference>
<dbReference type="CDD" id="cd08977">
    <property type="entry name" value="SusD"/>
    <property type="match status" value="1"/>
</dbReference>
<keyword evidence="4" id="KW-0472">Membrane</keyword>
<dbReference type="AlphaFoldDB" id="A0A5C7GJ08"/>
<reference evidence="9 10" key="1">
    <citation type="submission" date="2019-08" db="EMBL/GenBank/DDBJ databases">
        <title>Seonamhaeicola sediminis sp. nov., isolated from marine sediment.</title>
        <authorList>
            <person name="Cao W.R."/>
        </authorList>
    </citation>
    <scope>NUCLEOTIDE SEQUENCE [LARGE SCALE GENOMIC DNA]</scope>
    <source>
        <strain evidence="9 10">1505</strain>
    </source>
</reference>
<evidence type="ECO:0000259" key="7">
    <source>
        <dbReference type="Pfam" id="PF07980"/>
    </source>
</evidence>
<keyword evidence="5" id="KW-0998">Cell outer membrane</keyword>
<comment type="similarity">
    <text evidence="2">Belongs to the SusD family.</text>
</comment>
<feature type="signal peptide" evidence="6">
    <location>
        <begin position="1"/>
        <end position="24"/>
    </location>
</feature>
<evidence type="ECO:0000256" key="5">
    <source>
        <dbReference type="ARBA" id="ARBA00023237"/>
    </source>
</evidence>
<evidence type="ECO:0000256" key="3">
    <source>
        <dbReference type="ARBA" id="ARBA00022729"/>
    </source>
</evidence>
<dbReference type="Proteomes" id="UP000321080">
    <property type="component" value="Unassembled WGS sequence"/>
</dbReference>
<dbReference type="EMBL" id="VRKQ01000010">
    <property type="protein sequence ID" value="TXG37135.1"/>
    <property type="molecule type" value="Genomic_DNA"/>
</dbReference>
<comment type="caution">
    <text evidence="9">The sequence shown here is derived from an EMBL/GenBank/DDBJ whole genome shotgun (WGS) entry which is preliminary data.</text>
</comment>